<evidence type="ECO:0000256" key="3">
    <source>
        <dbReference type="ARBA" id="ARBA00023315"/>
    </source>
</evidence>
<dbReference type="Pfam" id="PF01515">
    <property type="entry name" value="PTA_PTB"/>
    <property type="match status" value="2"/>
</dbReference>
<dbReference type="HOGENOM" id="CLU_056531_0_0_9"/>
<dbReference type="PANTHER" id="PTHR43356">
    <property type="entry name" value="PHOSPHATE ACETYLTRANSFERASE"/>
    <property type="match status" value="1"/>
</dbReference>
<dbReference type="NCBIfam" id="TIGR02706">
    <property type="entry name" value="P_butyryltrans"/>
    <property type="match status" value="1"/>
</dbReference>
<feature type="domain" description="Phosphate acetyl/butaryl transferase" evidence="4">
    <location>
        <begin position="8"/>
        <end position="75"/>
    </location>
</feature>
<protein>
    <recommendedName>
        <fullName evidence="4">Phosphate acetyl/butaryl transferase domain-containing protein</fullName>
    </recommendedName>
</protein>
<dbReference type="PIRSF" id="PIRSF000428">
    <property type="entry name" value="P_Ac_trans"/>
    <property type="match status" value="1"/>
</dbReference>
<dbReference type="RefSeq" id="WP_005945845.1">
    <property type="nucleotide sequence ID" value="NZ_CP136423.1"/>
</dbReference>
<dbReference type="Proteomes" id="UP000003100">
    <property type="component" value="Unassembled WGS sequence"/>
</dbReference>
<dbReference type="NCBIfam" id="NF006045">
    <property type="entry name" value="PRK08190.1"/>
    <property type="match status" value="1"/>
</dbReference>
<dbReference type="Gene3D" id="3.40.718.10">
    <property type="entry name" value="Isopropylmalate Dehydrogenase"/>
    <property type="match status" value="1"/>
</dbReference>
<comment type="caution">
    <text evidence="5">The sequence shown here is derived from an EMBL/GenBank/DDBJ whole genome shotgun (WGS) entry which is preliminary data.</text>
</comment>
<comment type="similarity">
    <text evidence="1">Belongs to the phosphate acetyltransferase and butyryltransferase family.</text>
</comment>
<proteinExistence type="inferred from homology"/>
<dbReference type="InterPro" id="IPR002505">
    <property type="entry name" value="PTA_PTB"/>
</dbReference>
<evidence type="ECO:0000256" key="2">
    <source>
        <dbReference type="ARBA" id="ARBA00022679"/>
    </source>
</evidence>
<evidence type="ECO:0000313" key="5">
    <source>
        <dbReference type="EMBL" id="EEG50512.1"/>
    </source>
</evidence>
<dbReference type="InterPro" id="IPR050500">
    <property type="entry name" value="Phos_Acetyltrans/Butyryltrans"/>
</dbReference>
<dbReference type="InterPro" id="IPR014079">
    <property type="entry name" value="Phosphate_butyryltransferase"/>
</dbReference>
<evidence type="ECO:0000313" key="6">
    <source>
        <dbReference type="Proteomes" id="UP000003100"/>
    </source>
</evidence>
<dbReference type="EMBL" id="ACBZ01000019">
    <property type="protein sequence ID" value="EEG50512.1"/>
    <property type="molecule type" value="Genomic_DNA"/>
</dbReference>
<name>C0CI91_BLAHS</name>
<reference evidence="5 6" key="2">
    <citation type="submission" date="2009-02" db="EMBL/GenBank/DDBJ databases">
        <title>Draft genome sequence of Blautia hydrogenotrophica DSM 10507 (Ruminococcus hydrogenotrophicus DSM 10507).</title>
        <authorList>
            <person name="Sudarsanam P."/>
            <person name="Ley R."/>
            <person name="Guruge J."/>
            <person name="Turnbaugh P.J."/>
            <person name="Mahowald M."/>
            <person name="Liep D."/>
            <person name="Gordon J."/>
        </authorList>
    </citation>
    <scope>NUCLEOTIDE SEQUENCE [LARGE SCALE GENOMIC DNA]</scope>
    <source>
        <strain evidence="6">DSM 10507 / JCM 14656 / S5a33</strain>
    </source>
</reference>
<evidence type="ECO:0000259" key="4">
    <source>
        <dbReference type="Pfam" id="PF01515"/>
    </source>
</evidence>
<dbReference type="AlphaFoldDB" id="C0CI91"/>
<organism evidence="5 6">
    <name type="scientific">Blautia hydrogenotrophica (strain DSM 10507 / JCM 14656 / S5a33)</name>
    <name type="common">Ruminococcus hydrogenotrophicus</name>
    <dbReference type="NCBI Taxonomy" id="476272"/>
    <lineage>
        <taxon>Bacteria</taxon>
        <taxon>Bacillati</taxon>
        <taxon>Bacillota</taxon>
        <taxon>Clostridia</taxon>
        <taxon>Lachnospirales</taxon>
        <taxon>Lachnospiraceae</taxon>
        <taxon>Blautia</taxon>
    </lineage>
</organism>
<dbReference type="InterPro" id="IPR012147">
    <property type="entry name" value="P_Ac_Bu_trans"/>
</dbReference>
<dbReference type="GO" id="GO:0019605">
    <property type="term" value="P:butyrate metabolic process"/>
    <property type="evidence" value="ECO:0007669"/>
    <property type="project" value="InterPro"/>
</dbReference>
<dbReference type="PATRIC" id="fig|476272.21.peg.3560"/>
<keyword evidence="6" id="KW-1185">Reference proteome</keyword>
<feature type="domain" description="Phosphate acetyl/butaryl transferase" evidence="4">
    <location>
        <begin position="78"/>
        <end position="296"/>
    </location>
</feature>
<dbReference type="GO" id="GO:0050182">
    <property type="term" value="F:phosphate butyryltransferase activity"/>
    <property type="evidence" value="ECO:0007669"/>
    <property type="project" value="InterPro"/>
</dbReference>
<dbReference type="PANTHER" id="PTHR43356:SF2">
    <property type="entry name" value="PHOSPHATE ACETYLTRANSFERASE"/>
    <property type="match status" value="1"/>
</dbReference>
<dbReference type="GeneID" id="86821796"/>
<dbReference type="NCBIfam" id="NF004472">
    <property type="entry name" value="PRK05805.1"/>
    <property type="match status" value="1"/>
</dbReference>
<accession>C0CI91</accession>
<dbReference type="eggNOG" id="COG0280">
    <property type="taxonomic scope" value="Bacteria"/>
</dbReference>
<reference evidence="5 6" key="1">
    <citation type="submission" date="2009-01" db="EMBL/GenBank/DDBJ databases">
        <authorList>
            <person name="Fulton L."/>
            <person name="Clifton S."/>
            <person name="Fulton B."/>
            <person name="Xu J."/>
            <person name="Minx P."/>
            <person name="Pepin K.H."/>
            <person name="Johnson M."/>
            <person name="Bhonagiri V."/>
            <person name="Nash W.E."/>
            <person name="Mardis E.R."/>
            <person name="Wilson R.K."/>
        </authorList>
    </citation>
    <scope>NUCLEOTIDE SEQUENCE [LARGE SCALE GENOMIC DNA]</scope>
    <source>
        <strain evidence="6">DSM 10507 / JCM 14656 / S5a33</strain>
    </source>
</reference>
<keyword evidence="2" id="KW-0808">Transferase</keyword>
<keyword evidence="3" id="KW-0012">Acyltransferase</keyword>
<gene>
    <name evidence="5" type="ORF">RUMHYD_00555</name>
</gene>
<sequence length="307" mass="32377">MQKITSISEIVEAVKGQSKKTIAVAAAQDAEVLKAVHKAVDYGLANAILVGDSDKIQEILSEEGLSPQEFEIIHEPDKAEACKRAAMLVSEGKADILMKGIVDTSVILKAVLNKEYGLRKAAVLSHVAVFEVNGYDRLFLVTDAAMNIAPDVNAKKEIVQSAVSVAHSLGIEHPIAACICAVEKVNPKMQATLDAQELVEMNQKGEITGCTVAGPFALDNAVSVEAAKHKGIQDASAGMADILLVPQIEAGNVLYKSLVFFARAENAGIIIGAKAPVVVTSRADSEQAKLNSIALALLTASKEKKGE</sequence>
<dbReference type="SUPFAM" id="SSF53659">
    <property type="entry name" value="Isocitrate/Isopropylmalate dehydrogenase-like"/>
    <property type="match status" value="1"/>
</dbReference>
<evidence type="ECO:0000256" key="1">
    <source>
        <dbReference type="ARBA" id="ARBA00005656"/>
    </source>
</evidence>